<dbReference type="STRING" id="1796646.A4V02_03670"/>
<dbReference type="Gene3D" id="3.40.630.30">
    <property type="match status" value="1"/>
</dbReference>
<dbReference type="CDD" id="cd04301">
    <property type="entry name" value="NAT_SF"/>
    <property type="match status" value="1"/>
</dbReference>
<feature type="domain" description="N-acetyltransferase" evidence="3">
    <location>
        <begin position="2"/>
        <end position="142"/>
    </location>
</feature>
<gene>
    <name evidence="4" type="ORF">A4V02_03670</name>
</gene>
<dbReference type="PROSITE" id="PS51186">
    <property type="entry name" value="GNAT"/>
    <property type="match status" value="1"/>
</dbReference>
<dbReference type="KEGG" id="pary:A4V02_03670"/>
<evidence type="ECO:0000256" key="2">
    <source>
        <dbReference type="ARBA" id="ARBA00023315"/>
    </source>
</evidence>
<protein>
    <recommendedName>
        <fullName evidence="3">N-acetyltransferase domain-containing protein</fullName>
    </recommendedName>
</protein>
<accession>A0A1B1S7Y5</accession>
<dbReference type="RefSeq" id="WP_068960271.1">
    <property type="nucleotide sequence ID" value="NZ_CAJTCT010000052.1"/>
</dbReference>
<keyword evidence="1" id="KW-0808">Transferase</keyword>
<dbReference type="GeneID" id="65535945"/>
<dbReference type="InterPro" id="IPR016181">
    <property type="entry name" value="Acyl_CoA_acyltransferase"/>
</dbReference>
<dbReference type="SUPFAM" id="SSF55729">
    <property type="entry name" value="Acyl-CoA N-acyltransferases (Nat)"/>
    <property type="match status" value="1"/>
</dbReference>
<dbReference type="PANTHER" id="PTHR43800:SF1">
    <property type="entry name" value="PEPTIDYL-LYSINE N-ACETYLTRANSFERASE YJAB"/>
    <property type="match status" value="1"/>
</dbReference>
<dbReference type="Pfam" id="PF13673">
    <property type="entry name" value="Acetyltransf_10"/>
    <property type="match status" value="1"/>
</dbReference>
<proteinExistence type="predicted"/>
<organism evidence="4 5">
    <name type="scientific">Muribaculum intestinale</name>
    <dbReference type="NCBI Taxonomy" id="1796646"/>
    <lineage>
        <taxon>Bacteria</taxon>
        <taxon>Pseudomonadati</taxon>
        <taxon>Bacteroidota</taxon>
        <taxon>Bacteroidia</taxon>
        <taxon>Bacteroidales</taxon>
        <taxon>Muribaculaceae</taxon>
        <taxon>Muribaculum</taxon>
    </lineage>
</organism>
<dbReference type="EMBL" id="CP015402">
    <property type="protein sequence ID" value="ANU62905.1"/>
    <property type="molecule type" value="Genomic_DNA"/>
</dbReference>
<keyword evidence="5" id="KW-1185">Reference proteome</keyword>
<dbReference type="GO" id="GO:0016747">
    <property type="term" value="F:acyltransferase activity, transferring groups other than amino-acyl groups"/>
    <property type="evidence" value="ECO:0007669"/>
    <property type="project" value="InterPro"/>
</dbReference>
<name>A0A1B1S7Y5_9BACT</name>
<sequence>MQKIVKCNTDDYVTLAEIWERSVRATHKFLDDAAICEIKKALIPDYFPNVDLYVVSDNGSFFGFIGLHEDKIEMLFIDSDSRGYGYGSMLLEYAKQKGATKVDVNEQNPLALAFYQAKGFRVTSRDETDDAGRPYPILHLSL</sequence>
<keyword evidence="2" id="KW-0012">Acyltransferase</keyword>
<dbReference type="AlphaFoldDB" id="A0A1B1S7Y5"/>
<dbReference type="InterPro" id="IPR000182">
    <property type="entry name" value="GNAT_dom"/>
</dbReference>
<evidence type="ECO:0000313" key="4">
    <source>
        <dbReference type="EMBL" id="ANU62905.1"/>
    </source>
</evidence>
<reference evidence="5" key="1">
    <citation type="submission" date="2016-04" db="EMBL/GenBank/DDBJ databases">
        <title>Complete Genome Sequences of Twelve Strains of a Stable Defined Moderately Diverse Mouse Microbiota 2 (sDMDMm2).</title>
        <authorList>
            <person name="Uchimura Y."/>
            <person name="Wyss M."/>
            <person name="Brugiroux S."/>
            <person name="Limenitakis J.P."/>
            <person name="Stecher B."/>
            <person name="McCoy K.D."/>
            <person name="Macpherson A.J."/>
        </authorList>
    </citation>
    <scope>NUCLEOTIDE SEQUENCE [LARGE SCALE GENOMIC DNA]</scope>
    <source>
        <strain evidence="5">YL27</strain>
    </source>
</reference>
<evidence type="ECO:0000313" key="5">
    <source>
        <dbReference type="Proteomes" id="UP000186351"/>
    </source>
</evidence>
<dbReference type="Proteomes" id="UP000186351">
    <property type="component" value="Chromosome"/>
</dbReference>
<accession>A0A1Z2XDW0</accession>
<evidence type="ECO:0000259" key="3">
    <source>
        <dbReference type="PROSITE" id="PS51186"/>
    </source>
</evidence>
<evidence type="ECO:0000256" key="1">
    <source>
        <dbReference type="ARBA" id="ARBA00022679"/>
    </source>
</evidence>
<dbReference type="PANTHER" id="PTHR43800">
    <property type="entry name" value="PEPTIDYL-LYSINE N-ACETYLTRANSFERASE YJAB"/>
    <property type="match status" value="1"/>
</dbReference>
<dbReference type="OrthoDB" id="9788916at2"/>